<dbReference type="InterPro" id="IPR041373">
    <property type="entry name" value="RT_RNaseH"/>
</dbReference>
<sequence>MAEQSIDEEMEAMILMEADEGKRIADLQVQVAGLTQQLRELTEKQAPQAQSDQPSTSGIQPASFREAMMQVRTNDVPAELQMAEFDPIAAAEETAARERAAKAAGIPLEIAVEEMPSAAFAAMALPDVPVYDQPQGKGFDKFLRSFLMKYGGLNLDDEMLIHLLCSKLGGQPRAVMEALPQDVRDGTFEGFASALMTKFKENESARRMEAYIKLKKLKPSTSITEYCVELEQLSRAAYPESTERELSILRTGELISQLTEWPEYVQLFTVVEQTATEEAYEKLKNMAQRVERSRQVALSLKQGYGDKPKRSSAPWRRATSTRTILQSSGDNNALQTEQKQVYPTQSDKPKAQKKSEPICHNCKKPGHFRRDCRELVQRGTSVKQAGNLQDREDNKQRPQENAARTFSTTLRHWSCRATHAKGRGNELVGDQTLETVELLGLKRRALLDSGSQISILPLELLVTAQNAGFDLDSDVEEIPQLEHPSIYDASGNPMNFKGAVRLSIRLKNGPKQRLAFFVMKGSDGRLVLGTNTLKVLGYSLCKVENNQQTSETKRNNMMKEKSRQKRKSKNSKEYENSTAKNSAKVVARVYIKPGETKTVEVTAPNCGKENVLWSSDKMVPDVICAANNATVRIPITNSSTESRMYRSGEAVGQWDTTKMVEETPLHYANMLERTASSPPERTATLLQLLRENKNDHENEASWQSLVESNNDVFAVTDQELTQTTLIEHDIDTGSAEPIRQKARPIPLGTRTALRQILLDLQERNIIQPSKSSWASPIVLVQKKDGTLRLCVDYRRVNQVTRIDSYPLPTIDAMLQNLKGKRIFSTLDLSSGYWQIKLSPGGQERSAFTTTEGLYEFKVLPFGLASSPPVFQRLMHAVLGHLLGDEVACYLDDVMIATCTVERHLEVLEQVFDAFRKANLKLNPRKCVLFERKVEFLGHMVDAEGVHMDPGKVSSIVDYPLPQSRTDLRTFIGMCSYYRKFVLGFSKVAGPLHELTSEKQPFIWTPERVQAFEELKRIITSAPVLSQPDIEGARSGRKPFKIHTDASYSGLGAVLSQEGDDGLLHPVYFASKSLTKSERNYHITDLEALAVVFALRKFHMFVYGLRVEVCTDHQPLMALFNRSNVSARVLRWALELQKYNLKMVYLKGAANKVADALSRGTVNTQHVERSDSIPNELIVATISEENKWTSQLRNDPVYGKVITALENDDAQNKVEFPGVARSYTTSDFVLFQGYLCFADKENYRKVVPREHRKEVFLDAHSALLAGHFGPRKILRALTKEFFWETMRKDVLQWADECKNCILHNQKSEMTPPLKPILTTKPYEMIGIDILEMGLTSSGNRYILSVIDHFTKYGGAYPVDSKSAETVARVLFEKWMAESCRFPRSILSDQGGEFDNKLLSELSRILGIRQVFTKGYNPRENGLTERFNKTIIQLLRKKVEIPMEWDKMLPYCVVAYNITPHDSTGESPFFLLHGFDAYIPRNSMVDTRISTYMVDMDTYINEMLVGMKLAHAHAQAHNENARQKMKVAYDKGNRVIERPLTLGDRVYMRVPSEKSSSKHPKLVNEWTGPFRVIDVSDNSALVTLINANEDPKRVPFDQLRKLPRGVDDEPVQTTKRRARRGRPKKNKSAKISCFRVEIGDPRTDPLHLLHPCTCGIFNERAHVALPGLRCNLARSKKVKNLFELANVASIALEPGWGDWRKENELTKKQSTHLSVVGLSCAISAHRSFCHDFAVAVREKEGQRLHHPDIFPQNPGYDISVFYAQAMARREQLTQFDDDDMPTNSIILALPQSFARVETEVEREPSVKFVVYNHLADMADQLNKIAISAAIVWVWPHRMPRSDQMRRCMQAIERHLQCGGTLDCFPAPFEKYSKDEWDDLRRVCIEAVRMLTGPARGFDARVVDHYGPLVDSVPMLHPALSLGVSPRKGGDRFHGWQILVFLEQLREAASNTLRLPKFKLKPRKKAESSANSQETTTSQDKDDRGADGEPERKKRKLPKRPELMYIRDPKKKKEEQAPNMKQRGRGPH</sequence>
<dbReference type="Pfam" id="PF17917">
    <property type="entry name" value="RT_RNaseH"/>
    <property type="match status" value="1"/>
</dbReference>
<dbReference type="InterPro" id="IPR050951">
    <property type="entry name" value="Retrovirus_Pol_polyprotein"/>
</dbReference>
<keyword evidence="12" id="KW-0862">Zinc</keyword>
<dbReference type="PROSITE" id="PS51027">
    <property type="entry name" value="INTEGRASE_DBD"/>
    <property type="match status" value="1"/>
</dbReference>
<organism evidence="19 20">
    <name type="scientific">Ancylostoma ceylanicum</name>
    <dbReference type="NCBI Taxonomy" id="53326"/>
    <lineage>
        <taxon>Eukaryota</taxon>
        <taxon>Metazoa</taxon>
        <taxon>Ecdysozoa</taxon>
        <taxon>Nematoda</taxon>
        <taxon>Chromadorea</taxon>
        <taxon>Rhabditida</taxon>
        <taxon>Rhabditina</taxon>
        <taxon>Rhabditomorpha</taxon>
        <taxon>Strongyloidea</taxon>
        <taxon>Ancylostomatidae</taxon>
        <taxon>Ancylostomatinae</taxon>
        <taxon>Ancylostoma</taxon>
    </lineage>
</organism>
<evidence type="ECO:0000256" key="7">
    <source>
        <dbReference type="ARBA" id="ARBA00022759"/>
    </source>
</evidence>
<dbReference type="GO" id="GO:0075523">
    <property type="term" value="P:viral translational frameshifting"/>
    <property type="evidence" value="ECO:0007669"/>
    <property type="project" value="UniProtKB-KW"/>
</dbReference>
<dbReference type="GO" id="GO:0003677">
    <property type="term" value="F:DNA binding"/>
    <property type="evidence" value="ECO:0007669"/>
    <property type="project" value="UniProtKB-KW"/>
</dbReference>
<dbReference type="Gene3D" id="3.30.420.10">
    <property type="entry name" value="Ribonuclease H-like superfamily/Ribonuclease H"/>
    <property type="match status" value="1"/>
</dbReference>
<feature type="region of interest" description="Disordered" evidence="14">
    <location>
        <begin position="1957"/>
        <end position="2025"/>
    </location>
</feature>
<accession>A0A016TFR5</accession>
<dbReference type="FunFam" id="1.10.340.70:FF:000001">
    <property type="entry name" value="Retrovirus-related Pol polyprotein from transposon gypsy-like Protein"/>
    <property type="match status" value="1"/>
</dbReference>
<evidence type="ECO:0000256" key="5">
    <source>
        <dbReference type="ARBA" id="ARBA00022723"/>
    </source>
</evidence>
<dbReference type="InterPro" id="IPR036397">
    <property type="entry name" value="RNaseH_sf"/>
</dbReference>
<evidence type="ECO:0000256" key="2">
    <source>
        <dbReference type="ARBA" id="ARBA00022679"/>
    </source>
</evidence>
<feature type="compositionally biased region" description="Basic and acidic residues" evidence="14">
    <location>
        <begin position="347"/>
        <end position="357"/>
    </location>
</feature>
<dbReference type="InterPro" id="IPR001969">
    <property type="entry name" value="Aspartic_peptidase_AS"/>
</dbReference>
<dbReference type="InterPro" id="IPR001037">
    <property type="entry name" value="Integrase_C_retrovir"/>
</dbReference>
<proteinExistence type="predicted"/>
<dbReference type="GO" id="GO:0005737">
    <property type="term" value="C:cytoplasm"/>
    <property type="evidence" value="ECO:0007669"/>
    <property type="project" value="UniProtKB-ARBA"/>
</dbReference>
<feature type="domain" description="CCHC-type" evidence="15">
    <location>
        <begin position="359"/>
        <end position="374"/>
    </location>
</feature>
<dbReference type="Gene3D" id="3.10.10.10">
    <property type="entry name" value="HIV Type 1 Reverse Transcriptase, subunit A, domain 1"/>
    <property type="match status" value="1"/>
</dbReference>
<dbReference type="Pfam" id="PF00665">
    <property type="entry name" value="rve"/>
    <property type="match status" value="1"/>
</dbReference>
<keyword evidence="5" id="KW-0479">Metal-binding</keyword>
<dbReference type="Gene3D" id="4.10.60.10">
    <property type="entry name" value="Zinc finger, CCHC-type"/>
    <property type="match status" value="1"/>
</dbReference>
<feature type="domain" description="Reverse transcriptase" evidence="16">
    <location>
        <begin position="761"/>
        <end position="940"/>
    </location>
</feature>
<dbReference type="FunFam" id="3.30.420.10:FF:000032">
    <property type="entry name" value="Retrovirus-related Pol polyprotein from transposon 297-like Protein"/>
    <property type="match status" value="1"/>
</dbReference>
<gene>
    <name evidence="19" type="primary">Acey_s0106.g3724</name>
    <name evidence="19" type="ORF">Y032_0106g3724</name>
</gene>
<keyword evidence="6" id="KW-0688">Ribosomal frameshifting</keyword>
<keyword evidence="2" id="KW-0808">Transferase</keyword>
<keyword evidence="11" id="KW-0238">DNA-binding</keyword>
<dbReference type="GO" id="GO:0042575">
    <property type="term" value="C:DNA polymerase complex"/>
    <property type="evidence" value="ECO:0007669"/>
    <property type="project" value="UniProtKB-ARBA"/>
</dbReference>
<feature type="compositionally biased region" description="Polar residues" evidence="14">
    <location>
        <begin position="1965"/>
        <end position="1975"/>
    </location>
</feature>
<keyword evidence="12" id="KW-0863">Zinc-finger</keyword>
<dbReference type="GO" id="GO:0008270">
    <property type="term" value="F:zinc ion binding"/>
    <property type="evidence" value="ECO:0007669"/>
    <property type="project" value="UniProtKB-KW"/>
</dbReference>
<dbReference type="PANTHER" id="PTHR37984">
    <property type="entry name" value="PROTEIN CBG26694"/>
    <property type="match status" value="1"/>
</dbReference>
<feature type="DNA-binding region" description="Integrase-type" evidence="13">
    <location>
        <begin position="1542"/>
        <end position="1602"/>
    </location>
</feature>
<protein>
    <recommendedName>
        <fullName evidence="1">RNA-directed DNA polymerase</fullName>
        <ecNumber evidence="1">2.7.7.49</ecNumber>
    </recommendedName>
</protein>
<evidence type="ECO:0000256" key="8">
    <source>
        <dbReference type="ARBA" id="ARBA00022801"/>
    </source>
</evidence>
<evidence type="ECO:0000259" key="15">
    <source>
        <dbReference type="PROSITE" id="PS50158"/>
    </source>
</evidence>
<name>A0A016TFR5_9BILA</name>
<evidence type="ECO:0000259" key="16">
    <source>
        <dbReference type="PROSITE" id="PS50878"/>
    </source>
</evidence>
<dbReference type="Pfam" id="PF17921">
    <property type="entry name" value="Integrase_H2C2"/>
    <property type="match status" value="1"/>
</dbReference>
<feature type="region of interest" description="Disordered" evidence="14">
    <location>
        <begin position="300"/>
        <end position="363"/>
    </location>
</feature>
<evidence type="ECO:0000256" key="14">
    <source>
        <dbReference type="SAM" id="MobiDB-lite"/>
    </source>
</evidence>
<dbReference type="InterPro" id="IPR000477">
    <property type="entry name" value="RT_dom"/>
</dbReference>
<evidence type="ECO:0000259" key="17">
    <source>
        <dbReference type="PROSITE" id="PS50994"/>
    </source>
</evidence>
<dbReference type="CDD" id="cd01647">
    <property type="entry name" value="RT_LTR"/>
    <property type="match status" value="1"/>
</dbReference>
<keyword evidence="4" id="KW-0540">Nuclease</keyword>
<keyword evidence="10" id="KW-0695">RNA-directed DNA polymerase</keyword>
<evidence type="ECO:0000256" key="13">
    <source>
        <dbReference type="PROSITE-ProRule" id="PRU00506"/>
    </source>
</evidence>
<evidence type="ECO:0000259" key="18">
    <source>
        <dbReference type="PROSITE" id="PS51027"/>
    </source>
</evidence>
<dbReference type="PROSITE" id="PS50878">
    <property type="entry name" value="RT_POL"/>
    <property type="match status" value="1"/>
</dbReference>
<dbReference type="Pfam" id="PF00098">
    <property type="entry name" value="zf-CCHC"/>
    <property type="match status" value="1"/>
</dbReference>
<feature type="compositionally biased region" description="Polar residues" evidence="14">
    <location>
        <begin position="318"/>
        <end position="346"/>
    </location>
</feature>
<feature type="compositionally biased region" description="Basic and acidic residues" evidence="14">
    <location>
        <begin position="1996"/>
        <end position="2013"/>
    </location>
</feature>
<dbReference type="FunFam" id="3.30.70.270:FF:000020">
    <property type="entry name" value="Transposon Tf2-6 polyprotein-like Protein"/>
    <property type="match status" value="1"/>
</dbReference>
<evidence type="ECO:0000256" key="10">
    <source>
        <dbReference type="ARBA" id="ARBA00022918"/>
    </source>
</evidence>
<dbReference type="PROSITE" id="PS50158">
    <property type="entry name" value="ZF_CCHC"/>
    <property type="match status" value="1"/>
</dbReference>
<feature type="compositionally biased region" description="Basic and acidic residues" evidence="14">
    <location>
        <begin position="1976"/>
        <end position="1989"/>
    </location>
</feature>
<dbReference type="Proteomes" id="UP000024635">
    <property type="component" value="Unassembled WGS sequence"/>
</dbReference>
<dbReference type="GO" id="GO:0019899">
    <property type="term" value="F:enzyme binding"/>
    <property type="evidence" value="ECO:0007669"/>
    <property type="project" value="UniProtKB-ARBA"/>
</dbReference>
<evidence type="ECO:0000256" key="9">
    <source>
        <dbReference type="ARBA" id="ARBA00022908"/>
    </source>
</evidence>
<dbReference type="PROSITE" id="PS50994">
    <property type="entry name" value="INTEGRASE"/>
    <property type="match status" value="1"/>
</dbReference>
<evidence type="ECO:0000256" key="11">
    <source>
        <dbReference type="ARBA" id="ARBA00023125"/>
    </source>
</evidence>
<dbReference type="Gene3D" id="3.10.20.370">
    <property type="match status" value="1"/>
</dbReference>
<dbReference type="Gene3D" id="1.10.340.70">
    <property type="match status" value="1"/>
</dbReference>
<evidence type="ECO:0000256" key="12">
    <source>
        <dbReference type="PROSITE-ProRule" id="PRU00047"/>
    </source>
</evidence>
<feature type="compositionally biased region" description="Basic and acidic residues" evidence="14">
    <location>
        <begin position="551"/>
        <end position="561"/>
    </location>
</feature>
<dbReference type="InterPro" id="IPR043128">
    <property type="entry name" value="Rev_trsase/Diguanyl_cyclase"/>
</dbReference>
<reference evidence="20" key="1">
    <citation type="journal article" date="2015" name="Nat. Genet.">
        <title>The genome and transcriptome of the zoonotic hookworm Ancylostoma ceylanicum identify infection-specific gene families.</title>
        <authorList>
            <person name="Schwarz E.M."/>
            <person name="Hu Y."/>
            <person name="Antoshechkin I."/>
            <person name="Miller M.M."/>
            <person name="Sternberg P.W."/>
            <person name="Aroian R.V."/>
        </authorList>
    </citation>
    <scope>NUCLEOTIDE SEQUENCE</scope>
    <source>
        <strain evidence="20">HY135</strain>
    </source>
</reference>
<keyword evidence="7" id="KW-0255">Endonuclease</keyword>
<dbReference type="InterPro" id="IPR036875">
    <property type="entry name" value="Znf_CCHC_sf"/>
</dbReference>
<dbReference type="CDD" id="cd09274">
    <property type="entry name" value="RNase_HI_RT_Ty3"/>
    <property type="match status" value="1"/>
</dbReference>
<dbReference type="SMART" id="SM00343">
    <property type="entry name" value="ZnF_C2HC"/>
    <property type="match status" value="1"/>
</dbReference>
<dbReference type="PROSITE" id="PS00141">
    <property type="entry name" value="ASP_PROTEASE"/>
    <property type="match status" value="1"/>
</dbReference>
<dbReference type="EC" id="2.7.7.49" evidence="1"/>
<dbReference type="InterPro" id="IPR043502">
    <property type="entry name" value="DNA/RNA_pol_sf"/>
</dbReference>
<dbReference type="EMBL" id="JARK01001442">
    <property type="protein sequence ID" value="EYC01495.1"/>
    <property type="molecule type" value="Genomic_DNA"/>
</dbReference>
<evidence type="ECO:0000256" key="6">
    <source>
        <dbReference type="ARBA" id="ARBA00022758"/>
    </source>
</evidence>
<dbReference type="Gene3D" id="3.30.70.270">
    <property type="match status" value="2"/>
</dbReference>
<dbReference type="GO" id="GO:0003964">
    <property type="term" value="F:RNA-directed DNA polymerase activity"/>
    <property type="evidence" value="ECO:0007669"/>
    <property type="project" value="UniProtKB-KW"/>
</dbReference>
<feature type="compositionally biased region" description="Basic and acidic residues" evidence="14">
    <location>
        <begin position="389"/>
        <end position="398"/>
    </location>
</feature>
<feature type="region of interest" description="Disordered" evidence="14">
    <location>
        <begin position="547"/>
        <end position="580"/>
    </location>
</feature>
<evidence type="ECO:0000256" key="1">
    <source>
        <dbReference type="ARBA" id="ARBA00012493"/>
    </source>
</evidence>
<dbReference type="InterPro" id="IPR001878">
    <property type="entry name" value="Znf_CCHC"/>
</dbReference>
<evidence type="ECO:0000313" key="19">
    <source>
        <dbReference type="EMBL" id="EYC01495.1"/>
    </source>
</evidence>
<dbReference type="STRING" id="53326.A0A016TFR5"/>
<keyword evidence="3" id="KW-0548">Nucleotidyltransferase</keyword>
<dbReference type="SUPFAM" id="SSF57756">
    <property type="entry name" value="Retrovirus zinc finger-like domains"/>
    <property type="match status" value="1"/>
</dbReference>
<keyword evidence="20" id="KW-1185">Reference proteome</keyword>
<dbReference type="OrthoDB" id="5899754at2759"/>
<dbReference type="SUPFAM" id="SSF53098">
    <property type="entry name" value="Ribonuclease H-like"/>
    <property type="match status" value="1"/>
</dbReference>
<evidence type="ECO:0000256" key="4">
    <source>
        <dbReference type="ARBA" id="ARBA00022722"/>
    </source>
</evidence>
<comment type="caution">
    <text evidence="19">The sequence shown here is derived from an EMBL/GenBank/DDBJ whole genome shotgun (WGS) entry which is preliminary data.</text>
</comment>
<keyword evidence="9" id="KW-0229">DNA integration</keyword>
<feature type="region of interest" description="Disordered" evidence="14">
    <location>
        <begin position="380"/>
        <end position="402"/>
    </location>
</feature>
<evidence type="ECO:0000256" key="3">
    <source>
        <dbReference type="ARBA" id="ARBA00022695"/>
    </source>
</evidence>
<evidence type="ECO:0000313" key="20">
    <source>
        <dbReference type="Proteomes" id="UP000024635"/>
    </source>
</evidence>
<dbReference type="GO" id="GO:0004519">
    <property type="term" value="F:endonuclease activity"/>
    <property type="evidence" value="ECO:0007669"/>
    <property type="project" value="UniProtKB-KW"/>
</dbReference>
<dbReference type="GO" id="GO:0015074">
    <property type="term" value="P:DNA integration"/>
    <property type="evidence" value="ECO:0007669"/>
    <property type="project" value="UniProtKB-KW"/>
</dbReference>
<dbReference type="PANTHER" id="PTHR37984:SF5">
    <property type="entry name" value="PROTEIN NYNRIN-LIKE"/>
    <property type="match status" value="1"/>
</dbReference>
<dbReference type="GO" id="GO:0004190">
    <property type="term" value="F:aspartic-type endopeptidase activity"/>
    <property type="evidence" value="ECO:0007669"/>
    <property type="project" value="InterPro"/>
</dbReference>
<dbReference type="InterPro" id="IPR041588">
    <property type="entry name" value="Integrase_H2C2"/>
</dbReference>
<dbReference type="InterPro" id="IPR012337">
    <property type="entry name" value="RNaseH-like_sf"/>
</dbReference>
<dbReference type="Pfam" id="PF00078">
    <property type="entry name" value="RVT_1"/>
    <property type="match status" value="1"/>
</dbReference>
<dbReference type="InterPro" id="IPR001584">
    <property type="entry name" value="Integrase_cat-core"/>
</dbReference>
<feature type="domain" description="Integrase catalytic" evidence="17">
    <location>
        <begin position="1316"/>
        <end position="1474"/>
    </location>
</feature>
<dbReference type="FunFam" id="3.10.20.370:FF:000001">
    <property type="entry name" value="Retrovirus-related Pol polyprotein from transposon 17.6-like protein"/>
    <property type="match status" value="1"/>
</dbReference>
<dbReference type="SUPFAM" id="SSF56672">
    <property type="entry name" value="DNA/RNA polymerases"/>
    <property type="match status" value="1"/>
</dbReference>
<keyword evidence="8" id="KW-0378">Hydrolase</keyword>
<feature type="domain" description="Integrase-type" evidence="18">
    <location>
        <begin position="1542"/>
        <end position="1602"/>
    </location>
</feature>
<dbReference type="GO" id="GO:0006508">
    <property type="term" value="P:proteolysis"/>
    <property type="evidence" value="ECO:0007669"/>
    <property type="project" value="InterPro"/>
</dbReference>